<feature type="transmembrane region" description="Helical" evidence="1">
    <location>
        <begin position="425"/>
        <end position="444"/>
    </location>
</feature>
<reference evidence="2 3" key="1">
    <citation type="journal article" date="2021" name="Commun. Biol.">
        <title>The genome of Shorea leprosula (Dipterocarpaceae) highlights the ecological relevance of drought in aseasonal tropical rainforests.</title>
        <authorList>
            <person name="Ng K.K.S."/>
            <person name="Kobayashi M.J."/>
            <person name="Fawcett J.A."/>
            <person name="Hatakeyama M."/>
            <person name="Paape T."/>
            <person name="Ng C.H."/>
            <person name="Ang C.C."/>
            <person name="Tnah L.H."/>
            <person name="Lee C.T."/>
            <person name="Nishiyama T."/>
            <person name="Sese J."/>
            <person name="O'Brien M.J."/>
            <person name="Copetti D."/>
            <person name="Mohd Noor M.I."/>
            <person name="Ong R.C."/>
            <person name="Putra M."/>
            <person name="Sireger I.Z."/>
            <person name="Indrioko S."/>
            <person name="Kosugi Y."/>
            <person name="Izuno A."/>
            <person name="Isagi Y."/>
            <person name="Lee S.L."/>
            <person name="Shimizu K.K."/>
        </authorList>
    </citation>
    <scope>NUCLEOTIDE SEQUENCE [LARGE SCALE GENOMIC DNA]</scope>
    <source>
        <strain evidence="2">214</strain>
    </source>
</reference>
<keyword evidence="1" id="KW-0472">Membrane</keyword>
<evidence type="ECO:0000313" key="3">
    <source>
        <dbReference type="Proteomes" id="UP001054252"/>
    </source>
</evidence>
<feature type="transmembrane region" description="Helical" evidence="1">
    <location>
        <begin position="399"/>
        <end position="419"/>
    </location>
</feature>
<proteinExistence type="predicted"/>
<keyword evidence="1" id="KW-0812">Transmembrane</keyword>
<dbReference type="AlphaFoldDB" id="A0AAV5MSY0"/>
<protein>
    <submittedName>
        <fullName evidence="2">Uncharacterized protein</fullName>
    </submittedName>
</protein>
<name>A0AAV5MSY0_9ROSI</name>
<organism evidence="2 3">
    <name type="scientific">Rubroshorea leprosula</name>
    <dbReference type="NCBI Taxonomy" id="152421"/>
    <lineage>
        <taxon>Eukaryota</taxon>
        <taxon>Viridiplantae</taxon>
        <taxon>Streptophyta</taxon>
        <taxon>Embryophyta</taxon>
        <taxon>Tracheophyta</taxon>
        <taxon>Spermatophyta</taxon>
        <taxon>Magnoliopsida</taxon>
        <taxon>eudicotyledons</taxon>
        <taxon>Gunneridae</taxon>
        <taxon>Pentapetalae</taxon>
        <taxon>rosids</taxon>
        <taxon>malvids</taxon>
        <taxon>Malvales</taxon>
        <taxon>Dipterocarpaceae</taxon>
        <taxon>Rubroshorea</taxon>
    </lineage>
</organism>
<keyword evidence="1" id="KW-1133">Transmembrane helix</keyword>
<sequence length="454" mass="49828">MHAPAYTLGRASVESWFDSPAQHLLRQQTPPPSIASSGQLAQVKPCPEAQINLSPLVIEPPVPPIPVPVAPLGLPIIANANQLPRTILRSGQLNRTQASISILELLQASPKHQEVFKKFLADARVPVESTPTDLENVVGIITAPMAISFSDDDLPNGLSGSFSRVHYITAYDNSRRPARGRLIADVQVSAEVQPALTADFENVSFMPSIEVGGQFVPLESMGMAPSTHVSVLDINTPWVTQRCLVISIEELFSYPKCERLRPRKWSRPASASSADQDDCMAAEFFSDAACCDDRPSFGLIGGCSSPPSLLKDNGPASCPLALSPDEPTEAISCCTRLTARGEEQFDLSLFSGYRDLFLSFEDSLTDALVASDSYPWPYSSWPFVPTGWRMNPSWGTSSSLRLSLLSLFILFFFSVAFVLPSFEVLPYVLDVLILCLWVVFYPLFPSYWDFFGLR</sequence>
<keyword evidence="3" id="KW-1185">Reference proteome</keyword>
<gene>
    <name evidence="2" type="ORF">SLEP1_g58788</name>
</gene>
<accession>A0AAV5MSY0</accession>
<dbReference type="Proteomes" id="UP001054252">
    <property type="component" value="Unassembled WGS sequence"/>
</dbReference>
<dbReference type="EMBL" id="BPVZ01000631">
    <property type="protein sequence ID" value="GKV52199.1"/>
    <property type="molecule type" value="Genomic_DNA"/>
</dbReference>
<evidence type="ECO:0000313" key="2">
    <source>
        <dbReference type="EMBL" id="GKV52199.1"/>
    </source>
</evidence>
<evidence type="ECO:0000256" key="1">
    <source>
        <dbReference type="SAM" id="Phobius"/>
    </source>
</evidence>
<comment type="caution">
    <text evidence="2">The sequence shown here is derived from an EMBL/GenBank/DDBJ whole genome shotgun (WGS) entry which is preliminary data.</text>
</comment>